<dbReference type="EC" id="1.3.1.-" evidence="9"/>
<keyword evidence="5 9" id="KW-0819">tRNA processing</keyword>
<evidence type="ECO:0000256" key="6">
    <source>
        <dbReference type="ARBA" id="ARBA00022857"/>
    </source>
</evidence>
<dbReference type="InterPro" id="IPR001269">
    <property type="entry name" value="DUS_fam"/>
</dbReference>
<evidence type="ECO:0000256" key="1">
    <source>
        <dbReference type="ARBA" id="ARBA00001917"/>
    </source>
</evidence>
<keyword evidence="3 9" id="KW-0285">Flavoprotein</keyword>
<evidence type="ECO:0000256" key="7">
    <source>
        <dbReference type="ARBA" id="ARBA00022884"/>
    </source>
</evidence>
<evidence type="ECO:0000256" key="12">
    <source>
        <dbReference type="PIRSR" id="PIRSR006621-2"/>
    </source>
</evidence>
<dbReference type="GO" id="GO:0010181">
    <property type="term" value="F:FMN binding"/>
    <property type="evidence" value="ECO:0007669"/>
    <property type="project" value="UniProtKB-UniRule"/>
</dbReference>
<dbReference type="Gene3D" id="1.20.225.30">
    <property type="entry name" value="Dihydrouridine synthase, C-terminal recognition domain"/>
    <property type="match status" value="1"/>
</dbReference>
<feature type="binding site" evidence="9 12">
    <location>
        <begin position="226"/>
        <end position="227"/>
    </location>
    <ligand>
        <name>FMN</name>
        <dbReference type="ChEBI" id="CHEBI:58210"/>
    </ligand>
</feature>
<keyword evidence="4 9" id="KW-0288">FMN</keyword>
<dbReference type="PANTHER" id="PTHR11082">
    <property type="entry name" value="TRNA-DIHYDROURIDINE SYNTHASE"/>
    <property type="match status" value="1"/>
</dbReference>
<reference evidence="14 15" key="1">
    <citation type="submission" date="2016-10" db="EMBL/GenBank/DDBJ databases">
        <authorList>
            <person name="de Groot N.N."/>
        </authorList>
    </citation>
    <scope>NUCLEOTIDE SEQUENCE [LARGE SCALE GENOMIC DNA]</scope>
    <source>
        <strain evidence="14 15">DSM 19706</strain>
    </source>
</reference>
<dbReference type="Gene3D" id="3.20.20.70">
    <property type="entry name" value="Aldolase class I"/>
    <property type="match status" value="1"/>
</dbReference>
<dbReference type="CDD" id="cd02801">
    <property type="entry name" value="DUS_like_FMN"/>
    <property type="match status" value="1"/>
</dbReference>
<evidence type="ECO:0000256" key="8">
    <source>
        <dbReference type="ARBA" id="ARBA00023002"/>
    </source>
</evidence>
<comment type="similarity">
    <text evidence="10">Belongs to the dus family.</text>
</comment>
<dbReference type="PIRSF" id="PIRSF006621">
    <property type="entry name" value="Dus"/>
    <property type="match status" value="1"/>
</dbReference>
<dbReference type="PANTHER" id="PTHR11082:SF26">
    <property type="entry name" value="TRNA-DIHYDROURIDINE(16) SYNTHASE"/>
    <property type="match status" value="1"/>
</dbReference>
<feature type="site" description="Interacts with tRNA" evidence="9">
    <location>
        <position position="179"/>
    </location>
</feature>
<evidence type="ECO:0000256" key="4">
    <source>
        <dbReference type="ARBA" id="ARBA00022643"/>
    </source>
</evidence>
<feature type="site" description="Interacts with tRNA; defines subfamily-specific binding signature" evidence="9">
    <location>
        <position position="274"/>
    </location>
</feature>
<feature type="site" description="Interacts with tRNA" evidence="9">
    <location>
        <position position="99"/>
    </location>
</feature>
<keyword evidence="8 9" id="KW-0560">Oxidoreductase</keyword>
<dbReference type="InterPro" id="IPR032886">
    <property type="entry name" value="DusC"/>
</dbReference>
<dbReference type="InterPro" id="IPR042270">
    <property type="entry name" value="DusC_C"/>
</dbReference>
<keyword evidence="6 9" id="KW-0521">NADP</keyword>
<dbReference type="InterPro" id="IPR035587">
    <property type="entry name" value="DUS-like_FMN-bd"/>
</dbReference>
<feature type="binding site" evidence="9">
    <location>
        <begin position="202"/>
        <end position="204"/>
    </location>
    <ligand>
        <name>FMN</name>
        <dbReference type="ChEBI" id="CHEBI:58210"/>
    </ligand>
</feature>
<protein>
    <recommendedName>
        <fullName evidence="9">tRNA-dihydrouridine(16) synthase</fullName>
        <ecNumber evidence="9">1.3.1.-</ecNumber>
    </recommendedName>
    <alternativeName>
        <fullName evidence="9">U16-specific dihydrouridine synthase</fullName>
        <shortName evidence="9">U16-specific Dus</shortName>
    </alternativeName>
    <alternativeName>
        <fullName evidence="9">tRNA-dihydrouridine synthase C</fullName>
    </alternativeName>
</protein>
<evidence type="ECO:0000256" key="2">
    <source>
        <dbReference type="ARBA" id="ARBA00022555"/>
    </source>
</evidence>
<keyword evidence="12" id="KW-0547">Nucleotide-binding</keyword>
<feature type="domain" description="DUS-like FMN-binding" evidence="13">
    <location>
        <begin position="9"/>
        <end position="304"/>
    </location>
</feature>
<dbReference type="Proteomes" id="UP000199308">
    <property type="component" value="Unassembled WGS sequence"/>
</dbReference>
<comment type="cofactor">
    <cofactor evidence="1 9 10 12">
        <name>FMN</name>
        <dbReference type="ChEBI" id="CHEBI:58210"/>
    </cofactor>
</comment>
<feature type="site" description="Interacts with tRNA; defines subfamily-specific binding signature" evidence="9">
    <location>
        <position position="276"/>
    </location>
</feature>
<evidence type="ECO:0000259" key="13">
    <source>
        <dbReference type="Pfam" id="PF01207"/>
    </source>
</evidence>
<feature type="binding site" evidence="12">
    <location>
        <position position="171"/>
    </location>
    <ligand>
        <name>FMN</name>
        <dbReference type="ChEBI" id="CHEBI:58210"/>
    </ligand>
</feature>
<dbReference type="Pfam" id="PF01207">
    <property type="entry name" value="Dus"/>
    <property type="match status" value="1"/>
</dbReference>
<comment type="catalytic activity">
    <reaction evidence="9">
        <text>5,6-dihydrouridine(16) in tRNA + NAD(+) = uridine(16) in tRNA + NADH + H(+)</text>
        <dbReference type="Rhea" id="RHEA:53380"/>
        <dbReference type="Rhea" id="RHEA-COMP:13543"/>
        <dbReference type="Rhea" id="RHEA-COMP:13544"/>
        <dbReference type="ChEBI" id="CHEBI:15378"/>
        <dbReference type="ChEBI" id="CHEBI:57540"/>
        <dbReference type="ChEBI" id="CHEBI:57945"/>
        <dbReference type="ChEBI" id="CHEBI:65315"/>
        <dbReference type="ChEBI" id="CHEBI:74443"/>
    </reaction>
</comment>
<dbReference type="PROSITE" id="PS01136">
    <property type="entry name" value="UPF0034"/>
    <property type="match status" value="1"/>
</dbReference>
<organism evidence="14 15">
    <name type="scientific">Thalassotalea agarivorans</name>
    <name type="common">Thalassomonas agarivorans</name>
    <dbReference type="NCBI Taxonomy" id="349064"/>
    <lineage>
        <taxon>Bacteria</taxon>
        <taxon>Pseudomonadati</taxon>
        <taxon>Pseudomonadota</taxon>
        <taxon>Gammaproteobacteria</taxon>
        <taxon>Alteromonadales</taxon>
        <taxon>Colwelliaceae</taxon>
        <taxon>Thalassotalea</taxon>
    </lineage>
</organism>
<gene>
    <name evidence="9" type="primary">dusC</name>
    <name evidence="14" type="ORF">SAMN05660429_02717</name>
</gene>
<feature type="binding site" evidence="9 12">
    <location>
        <position position="72"/>
    </location>
    <ligand>
        <name>FMN</name>
        <dbReference type="ChEBI" id="CHEBI:58210"/>
    </ligand>
</feature>
<dbReference type="InterPro" id="IPR013785">
    <property type="entry name" value="Aldolase_TIM"/>
</dbReference>
<keyword evidence="7 9" id="KW-0694">RNA-binding</keyword>
<keyword evidence="15" id="KW-1185">Reference proteome</keyword>
<dbReference type="GO" id="GO:0000049">
    <property type="term" value="F:tRNA binding"/>
    <property type="evidence" value="ECO:0007669"/>
    <property type="project" value="UniProtKB-UniRule"/>
</dbReference>
<feature type="binding site" evidence="9 12">
    <location>
        <position position="142"/>
    </location>
    <ligand>
        <name>FMN</name>
        <dbReference type="ChEBI" id="CHEBI:58210"/>
    </ligand>
</feature>
<feature type="site" description="Interacts with tRNA" evidence="9">
    <location>
        <position position="281"/>
    </location>
</feature>
<dbReference type="AlphaFoldDB" id="A0A1I0HBA0"/>
<dbReference type="GO" id="GO:0102262">
    <property type="term" value="F:tRNA-dihydrouridine16 synthase activity"/>
    <property type="evidence" value="ECO:0007669"/>
    <property type="project" value="RHEA"/>
</dbReference>
<feature type="active site" description="Proton donor" evidence="9 11">
    <location>
        <position position="102"/>
    </location>
</feature>
<dbReference type="RefSeq" id="WP_177168929.1">
    <property type="nucleotide sequence ID" value="NZ_AP027363.1"/>
</dbReference>
<dbReference type="SUPFAM" id="SSF51395">
    <property type="entry name" value="FMN-linked oxidoreductases"/>
    <property type="match status" value="1"/>
</dbReference>
<proteinExistence type="inferred from homology"/>
<dbReference type="STRING" id="349064.SAMN05660429_02717"/>
<feature type="site" description="Interacts with tRNA; defines subfamily-specific binding signature" evidence="9">
    <location>
        <position position="39"/>
    </location>
</feature>
<evidence type="ECO:0000256" key="11">
    <source>
        <dbReference type="PIRSR" id="PIRSR006621-1"/>
    </source>
</evidence>
<comment type="similarity">
    <text evidence="9">Belongs to the Dus family. DusC subfamily.</text>
</comment>
<evidence type="ECO:0000256" key="5">
    <source>
        <dbReference type="ARBA" id="ARBA00022694"/>
    </source>
</evidence>
<comment type="function">
    <text evidence="9">Catalyzes the synthesis of 5,6-dihydrouridine (D), a modified base found in the D-loop of most tRNAs, via the reduction of the C5-C6 double bond in target uridines. Specifically modifies U16 in tRNAs.</text>
</comment>
<evidence type="ECO:0000256" key="9">
    <source>
        <dbReference type="HAMAP-Rule" id="MF_02043"/>
    </source>
</evidence>
<dbReference type="EMBL" id="FOHK01000015">
    <property type="protein sequence ID" value="SET80200.1"/>
    <property type="molecule type" value="Genomic_DNA"/>
</dbReference>
<keyword evidence="2 9" id="KW-0820">tRNA-binding</keyword>
<sequence>MSQTTELYIAPMEGVMDYLMRELLTNLNPITLCVTEFVRVVKKVEPKHAFYRLCPELHNNGYTTNGTPVRVQLLGQHPEALANNALRALELGSHGIDLNFGCPAKTVNKSKGGAVLLQEPETMYQIISHVKKAAGNETVSAKIRLGFEDESNYLDIIDAVKQSGADLLTVHARTKKQGYKPPAYWHYVSQAVERLDIPVIANGEIWNKADAEQCQLESNTNKLMLGRGILAMPNLADVIKNNASELPWPEMASLFKHYAVLEQQGDKSYYFSSRLKQWLRYLKIQYPEAQTLFEEIKRLTTKGEILPIIDSI</sequence>
<accession>A0A1I0HBA0</accession>
<comment type="catalytic activity">
    <reaction evidence="9">
        <text>5,6-dihydrouridine(16) in tRNA + NADP(+) = uridine(16) in tRNA + NADPH + H(+)</text>
        <dbReference type="Rhea" id="RHEA:53376"/>
        <dbReference type="Rhea" id="RHEA-COMP:13543"/>
        <dbReference type="Rhea" id="RHEA-COMP:13544"/>
        <dbReference type="ChEBI" id="CHEBI:15378"/>
        <dbReference type="ChEBI" id="CHEBI:57783"/>
        <dbReference type="ChEBI" id="CHEBI:58349"/>
        <dbReference type="ChEBI" id="CHEBI:65315"/>
        <dbReference type="ChEBI" id="CHEBI:74443"/>
    </reaction>
</comment>
<name>A0A1I0HBA0_THASX</name>
<evidence type="ECO:0000256" key="10">
    <source>
        <dbReference type="PIRNR" id="PIRNR006621"/>
    </source>
</evidence>
<evidence type="ECO:0000313" key="14">
    <source>
        <dbReference type="EMBL" id="SET80200.1"/>
    </source>
</evidence>
<dbReference type="InterPro" id="IPR018517">
    <property type="entry name" value="tRNA_hU_synthase_CS"/>
</dbReference>
<dbReference type="HAMAP" id="MF_02043">
    <property type="entry name" value="DusC_subfam"/>
    <property type="match status" value="1"/>
</dbReference>
<evidence type="ECO:0000313" key="15">
    <source>
        <dbReference type="Proteomes" id="UP000199308"/>
    </source>
</evidence>
<dbReference type="GO" id="GO:0050660">
    <property type="term" value="F:flavin adenine dinucleotide binding"/>
    <property type="evidence" value="ECO:0007669"/>
    <property type="project" value="InterPro"/>
</dbReference>
<evidence type="ECO:0000256" key="3">
    <source>
        <dbReference type="ARBA" id="ARBA00022630"/>
    </source>
</evidence>
<feature type="site" description="Interacts with tRNA; defines subfamily-specific binding signature" evidence="9">
    <location>
        <position position="297"/>
    </location>
</feature>